<dbReference type="InterPro" id="IPR048395">
    <property type="entry name" value="Glyco_hydro_31_C"/>
</dbReference>
<feature type="domain" description="Glycosyl hydrolase family 31 C-terminal" evidence="5">
    <location>
        <begin position="583"/>
        <end position="670"/>
    </location>
</feature>
<name>A0A1Y2DSC4_9PEZI</name>
<dbReference type="GeneID" id="63772483"/>
<sequence length="671" mass="76096">MFDAPEKKYLLYKHEYETLRIEPWGPNAFRVRATQEPTLPPDDWALTEPVPEPEADHVSVKITNEGTTAASITNGTITASLSRLGKLTITNAAGKILLEEYSRNRMDVTDPKCSALRISAREFRGRLGSDSWHLTARFESEVTEQIFGMGQYQQPMLDLKGSDLELAQRNSQASIPFAVSSNGYGFLWNNPAVGRAVFGRNVTTFEALSTRALDYWVVAGDTPAEIVRAYGKVVGTPPEMPEYGLGFWQCKLRYQTQEEILGVAREHKRRGLPMDVIVVDYFHWPAEGDWRFDPTFWPDPDAMIQELKSLNIELMVSIWPTVDRKSENFAEMLSKGLLIRQDRGSSLAMEGETSTIHFDATHPEARKFIWEKVKKNYYDKGVKIFWLDEAEPEYTHYDFDNWRYHAGPNLMVGNLFPVRYSQAFYEGMKSAGQERVVNLVRCAWAGSQKYGALLWSGDIASSWSSLRSQVSAGLNAGMAGMAWWTTDIGGFHGGDPRDEGFRELFVRWFQWGVFCPVFRLHGDREPQQKRLGHTGGSHCLSGAPNEVWVYGEEVYGICKKYLELREKMRGYVRDVMNAAHVHGDPVIRPVFYEFPGDRKAWSMTQEYMFGSKYLVAPILEPGQRERSVLLPVGAQWRQFSAEGDAQGDILEGGMTVEVAAPLGYTPVFERQ</sequence>
<dbReference type="InterPro" id="IPR051816">
    <property type="entry name" value="Glycosyl_Hydrolase_31"/>
</dbReference>
<dbReference type="SUPFAM" id="SSF51011">
    <property type="entry name" value="Glycosyl hydrolase domain"/>
    <property type="match status" value="1"/>
</dbReference>
<dbReference type="STRING" id="1141098.A0A1Y2DSC4"/>
<keyword evidence="7" id="KW-1185">Reference proteome</keyword>
<evidence type="ECO:0000256" key="2">
    <source>
        <dbReference type="RuleBase" id="RU361185"/>
    </source>
</evidence>
<dbReference type="Pfam" id="PF01055">
    <property type="entry name" value="Glyco_hydro_31_2nd"/>
    <property type="match status" value="1"/>
</dbReference>
<dbReference type="Gene3D" id="3.20.20.80">
    <property type="entry name" value="Glycosidases"/>
    <property type="match status" value="1"/>
</dbReference>
<dbReference type="Pfam" id="PF21365">
    <property type="entry name" value="Glyco_hydro_31_3rd"/>
    <property type="match status" value="1"/>
</dbReference>
<dbReference type="Gene3D" id="2.60.40.1180">
    <property type="entry name" value="Golgi alpha-mannosidase II"/>
    <property type="match status" value="1"/>
</dbReference>
<dbReference type="GO" id="GO:0030246">
    <property type="term" value="F:carbohydrate binding"/>
    <property type="evidence" value="ECO:0007669"/>
    <property type="project" value="InterPro"/>
</dbReference>
<keyword evidence="2 6" id="KW-0378">Hydrolase</keyword>
<dbReference type="InterPro" id="IPR000322">
    <property type="entry name" value="Glyco_hydro_31_TIM"/>
</dbReference>
<dbReference type="InterPro" id="IPR011013">
    <property type="entry name" value="Gal_mutarotase_sf_dom"/>
</dbReference>
<dbReference type="EMBL" id="MCFJ01000009">
    <property type="protein sequence ID" value="ORY62054.1"/>
    <property type="molecule type" value="Genomic_DNA"/>
</dbReference>
<evidence type="ECO:0000313" key="6">
    <source>
        <dbReference type="EMBL" id="ORY62054.1"/>
    </source>
</evidence>
<dbReference type="RefSeq" id="XP_040713890.1">
    <property type="nucleotide sequence ID" value="XM_040856271.1"/>
</dbReference>
<dbReference type="PANTHER" id="PTHR43863">
    <property type="entry name" value="HYDROLASE, PUTATIVE (AFU_ORTHOLOGUE AFUA_1G03140)-RELATED"/>
    <property type="match status" value="1"/>
</dbReference>
<dbReference type="GO" id="GO:0004553">
    <property type="term" value="F:hydrolase activity, hydrolyzing O-glycosyl compounds"/>
    <property type="evidence" value="ECO:0007669"/>
    <property type="project" value="InterPro"/>
</dbReference>
<dbReference type="SUPFAM" id="SSF74650">
    <property type="entry name" value="Galactose mutarotase-like"/>
    <property type="match status" value="1"/>
</dbReference>
<evidence type="ECO:0000259" key="5">
    <source>
        <dbReference type="Pfam" id="PF21365"/>
    </source>
</evidence>
<dbReference type="InterPro" id="IPR025887">
    <property type="entry name" value="Glyco_hydro_31_N_dom"/>
</dbReference>
<comment type="similarity">
    <text evidence="1 2">Belongs to the glycosyl hydrolase 31 family.</text>
</comment>
<dbReference type="CDD" id="cd06591">
    <property type="entry name" value="GH31_xylosidase_XylS"/>
    <property type="match status" value="1"/>
</dbReference>
<dbReference type="InterPro" id="IPR013780">
    <property type="entry name" value="Glyco_hydro_b"/>
</dbReference>
<dbReference type="Pfam" id="PF13802">
    <property type="entry name" value="Gal_mutarotas_2"/>
    <property type="match status" value="1"/>
</dbReference>
<feature type="domain" description="Glycoside hydrolase family 31 N-terminal" evidence="4">
    <location>
        <begin position="19"/>
        <end position="192"/>
    </location>
</feature>
<dbReference type="SUPFAM" id="SSF51445">
    <property type="entry name" value="(Trans)glycosidases"/>
    <property type="match status" value="1"/>
</dbReference>
<dbReference type="InParanoid" id="A0A1Y2DSC4"/>
<dbReference type="Proteomes" id="UP000193689">
    <property type="component" value="Unassembled WGS sequence"/>
</dbReference>
<dbReference type="CDD" id="cd14752">
    <property type="entry name" value="GH31_N"/>
    <property type="match status" value="1"/>
</dbReference>
<evidence type="ECO:0000256" key="1">
    <source>
        <dbReference type="ARBA" id="ARBA00007806"/>
    </source>
</evidence>
<evidence type="ECO:0000259" key="4">
    <source>
        <dbReference type="Pfam" id="PF13802"/>
    </source>
</evidence>
<dbReference type="OrthoDB" id="10070917at2759"/>
<comment type="caution">
    <text evidence="6">The sequence shown here is derived from an EMBL/GenBank/DDBJ whole genome shotgun (WGS) entry which is preliminary data.</text>
</comment>
<protein>
    <submittedName>
        <fullName evidence="6">Glycosyl hydrolases family 31-domain-containing protein</fullName>
    </submittedName>
</protein>
<dbReference type="Gene3D" id="2.60.40.1760">
    <property type="entry name" value="glycosyl hydrolase (family 31)"/>
    <property type="match status" value="1"/>
</dbReference>
<accession>A0A1Y2DSC4</accession>
<reference evidence="6 7" key="1">
    <citation type="submission" date="2016-07" db="EMBL/GenBank/DDBJ databases">
        <title>Pervasive Adenine N6-methylation of Active Genes in Fungi.</title>
        <authorList>
            <consortium name="DOE Joint Genome Institute"/>
            <person name="Mondo S.J."/>
            <person name="Dannebaum R.O."/>
            <person name="Kuo R.C."/>
            <person name="Labutti K."/>
            <person name="Haridas S."/>
            <person name="Kuo A."/>
            <person name="Salamov A."/>
            <person name="Ahrendt S.R."/>
            <person name="Lipzen A."/>
            <person name="Sullivan W."/>
            <person name="Andreopoulos W.B."/>
            <person name="Clum A."/>
            <person name="Lindquist E."/>
            <person name="Daum C."/>
            <person name="Ramamoorthy G.K."/>
            <person name="Gryganskyi A."/>
            <person name="Culley D."/>
            <person name="Magnuson J.K."/>
            <person name="James T.Y."/>
            <person name="O'Malley M.A."/>
            <person name="Stajich J.E."/>
            <person name="Spatafora J.W."/>
            <person name="Visel A."/>
            <person name="Grigoriev I.V."/>
        </authorList>
    </citation>
    <scope>NUCLEOTIDE SEQUENCE [LARGE SCALE GENOMIC DNA]</scope>
    <source>
        <strain evidence="6 7">CBS 129021</strain>
    </source>
</reference>
<feature type="domain" description="Glycoside hydrolase family 31 TIM barrel" evidence="3">
    <location>
        <begin position="237"/>
        <end position="568"/>
    </location>
</feature>
<keyword evidence="2" id="KW-0326">Glycosidase</keyword>
<evidence type="ECO:0000313" key="7">
    <source>
        <dbReference type="Proteomes" id="UP000193689"/>
    </source>
</evidence>
<evidence type="ECO:0000259" key="3">
    <source>
        <dbReference type="Pfam" id="PF01055"/>
    </source>
</evidence>
<dbReference type="GO" id="GO:0005975">
    <property type="term" value="P:carbohydrate metabolic process"/>
    <property type="evidence" value="ECO:0007669"/>
    <property type="project" value="InterPro"/>
</dbReference>
<gene>
    <name evidence="6" type="ORF">BCR38DRAFT_346703</name>
</gene>
<organism evidence="6 7">
    <name type="scientific">Pseudomassariella vexata</name>
    <dbReference type="NCBI Taxonomy" id="1141098"/>
    <lineage>
        <taxon>Eukaryota</taxon>
        <taxon>Fungi</taxon>
        <taxon>Dikarya</taxon>
        <taxon>Ascomycota</taxon>
        <taxon>Pezizomycotina</taxon>
        <taxon>Sordariomycetes</taxon>
        <taxon>Xylariomycetidae</taxon>
        <taxon>Amphisphaeriales</taxon>
        <taxon>Pseudomassariaceae</taxon>
        <taxon>Pseudomassariella</taxon>
    </lineage>
</organism>
<dbReference type="AlphaFoldDB" id="A0A1Y2DSC4"/>
<proteinExistence type="inferred from homology"/>
<dbReference type="InterPro" id="IPR017853">
    <property type="entry name" value="GH"/>
</dbReference>
<dbReference type="PANTHER" id="PTHR43863:SF2">
    <property type="entry name" value="MALTASE-GLUCOAMYLASE"/>
    <property type="match status" value="1"/>
</dbReference>